<evidence type="ECO:0000256" key="10">
    <source>
        <dbReference type="ARBA" id="ARBA00034899"/>
    </source>
</evidence>
<dbReference type="GO" id="GO:0005789">
    <property type="term" value="C:endoplasmic reticulum membrane"/>
    <property type="evidence" value="ECO:0007669"/>
    <property type="project" value="UniProtKB-SubCell"/>
</dbReference>
<dbReference type="Proteomes" id="UP000475862">
    <property type="component" value="Unassembled WGS sequence"/>
</dbReference>
<dbReference type="AlphaFoldDB" id="A0A6G0TAA7"/>
<evidence type="ECO:0000256" key="4">
    <source>
        <dbReference type="ARBA" id="ARBA00022692"/>
    </source>
</evidence>
<evidence type="ECO:0000256" key="3">
    <source>
        <dbReference type="ARBA" id="ARBA00022475"/>
    </source>
</evidence>
<protein>
    <recommendedName>
        <fullName evidence="9">BOS complex subunit TMEM147</fullName>
    </recommendedName>
    <alternativeName>
        <fullName evidence="10">Transmembrane protein 147</fullName>
    </alternativeName>
</protein>
<accession>A0A6G0TAA7</accession>
<dbReference type="GO" id="GO:0005886">
    <property type="term" value="C:plasma membrane"/>
    <property type="evidence" value="ECO:0007669"/>
    <property type="project" value="UniProtKB-SubCell"/>
</dbReference>
<dbReference type="EMBL" id="VYZN01000049">
    <property type="protein sequence ID" value="KAE9528235.1"/>
    <property type="molecule type" value="Genomic_DNA"/>
</dbReference>
<evidence type="ECO:0000256" key="11">
    <source>
        <dbReference type="SAM" id="Phobius"/>
    </source>
</evidence>
<evidence type="ECO:0000256" key="7">
    <source>
        <dbReference type="ARBA" id="ARBA00023136"/>
    </source>
</evidence>
<organism evidence="12 13">
    <name type="scientific">Aphis glycines</name>
    <name type="common">Soybean aphid</name>
    <dbReference type="NCBI Taxonomy" id="307491"/>
    <lineage>
        <taxon>Eukaryota</taxon>
        <taxon>Metazoa</taxon>
        <taxon>Ecdysozoa</taxon>
        <taxon>Arthropoda</taxon>
        <taxon>Hexapoda</taxon>
        <taxon>Insecta</taxon>
        <taxon>Pterygota</taxon>
        <taxon>Neoptera</taxon>
        <taxon>Paraneoptera</taxon>
        <taxon>Hemiptera</taxon>
        <taxon>Sternorrhyncha</taxon>
        <taxon>Aphidomorpha</taxon>
        <taxon>Aphidoidea</taxon>
        <taxon>Aphididae</taxon>
        <taxon>Aphidini</taxon>
        <taxon>Aphis</taxon>
        <taxon>Aphis</taxon>
    </lineage>
</organism>
<reference evidence="12 13" key="1">
    <citation type="submission" date="2019-08" db="EMBL/GenBank/DDBJ databases">
        <title>The genome of the soybean aphid Biotype 1, its phylome, world population structure and adaptation to the North American continent.</title>
        <authorList>
            <person name="Giordano R."/>
            <person name="Donthu R.K."/>
            <person name="Hernandez A.G."/>
            <person name="Wright C.L."/>
            <person name="Zimin A.V."/>
        </authorList>
    </citation>
    <scope>NUCLEOTIDE SEQUENCE [LARGE SCALE GENOMIC DNA]</scope>
    <source>
        <tissue evidence="12">Whole aphids</tissue>
    </source>
</reference>
<evidence type="ECO:0000256" key="9">
    <source>
        <dbReference type="ARBA" id="ARBA00034846"/>
    </source>
</evidence>
<keyword evidence="6 11" id="KW-1133">Transmembrane helix</keyword>
<name>A0A6G0TAA7_APHGL</name>
<evidence type="ECO:0000256" key="1">
    <source>
        <dbReference type="ARBA" id="ARBA00004477"/>
    </source>
</evidence>
<dbReference type="PANTHER" id="PTHR12869">
    <property type="entry name" value="SMALL SEVEN TRANSMEMBRANE DOMAIN-CONTAINING PROTEIN"/>
    <property type="match status" value="1"/>
</dbReference>
<evidence type="ECO:0000313" key="13">
    <source>
        <dbReference type="Proteomes" id="UP000475862"/>
    </source>
</evidence>
<dbReference type="Pfam" id="PF09767">
    <property type="entry name" value="DUF2053"/>
    <property type="match status" value="1"/>
</dbReference>
<keyword evidence="3" id="KW-1003">Cell membrane</keyword>
<comment type="caution">
    <text evidence="12">The sequence shown here is derived from an EMBL/GenBank/DDBJ whole genome shotgun (WGS) entry which is preliminary data.</text>
</comment>
<dbReference type="InterPro" id="IPR019164">
    <property type="entry name" value="TMEM147"/>
</dbReference>
<evidence type="ECO:0000313" key="12">
    <source>
        <dbReference type="EMBL" id="KAE9528235.1"/>
    </source>
</evidence>
<sequence>MTLYHFGNCVTLLYVPHYLTYKYANLSEYGAFWKCIQGGIIYTFTQLCKMLILATFFPANEASITTLSLTNFLKSSVDLADIAGIYVILQSIPGKGHAKVMTAGIGWAGAEILLTRFLLLWVGARGTEFDWKYTQKCLESNINLMHHIMTAALVWLWSRHDLSKLQSKFSPFAAVSILLLLSVYRSVIIDSLAAWLLIDPWSIIAIKGVYTIFLGLIMLKYYTRLSTLIVPVNLFFKFGTHRGNSFSQLKSNLKFNFKCYQNYKITTKY</sequence>
<proteinExistence type="inferred from homology"/>
<evidence type="ECO:0000256" key="5">
    <source>
        <dbReference type="ARBA" id="ARBA00022824"/>
    </source>
</evidence>
<dbReference type="PANTHER" id="PTHR12869:SF0">
    <property type="entry name" value="BOS COMPLEX SUBUNIT TMEM147"/>
    <property type="match status" value="1"/>
</dbReference>
<comment type="similarity">
    <text evidence="8">Belongs to the TMEM147 family.</text>
</comment>
<evidence type="ECO:0000256" key="6">
    <source>
        <dbReference type="ARBA" id="ARBA00022989"/>
    </source>
</evidence>
<keyword evidence="13" id="KW-1185">Reference proteome</keyword>
<keyword evidence="7 11" id="KW-0472">Membrane</keyword>
<evidence type="ECO:0000256" key="8">
    <source>
        <dbReference type="ARBA" id="ARBA00034739"/>
    </source>
</evidence>
<gene>
    <name evidence="12" type="ORF">AGLY_012657</name>
</gene>
<evidence type="ECO:0000256" key="2">
    <source>
        <dbReference type="ARBA" id="ARBA00004651"/>
    </source>
</evidence>
<keyword evidence="5" id="KW-0256">Endoplasmic reticulum</keyword>
<keyword evidence="4 11" id="KW-0812">Transmembrane</keyword>
<dbReference type="OrthoDB" id="9993532at2759"/>
<comment type="subcellular location">
    <subcellularLocation>
        <location evidence="2">Cell membrane</location>
        <topology evidence="2">Multi-pass membrane protein</topology>
    </subcellularLocation>
    <subcellularLocation>
        <location evidence="1">Endoplasmic reticulum membrane</location>
        <topology evidence="1">Multi-pass membrane protein</topology>
    </subcellularLocation>
</comment>
<feature type="transmembrane region" description="Helical" evidence="11">
    <location>
        <begin position="201"/>
        <end position="219"/>
    </location>
</feature>
<feature type="transmembrane region" description="Helical" evidence="11">
    <location>
        <begin position="169"/>
        <end position="189"/>
    </location>
</feature>